<dbReference type="InterPro" id="IPR010237">
    <property type="entry name" value="Pyr-5-nucltdase"/>
</dbReference>
<evidence type="ECO:0000313" key="3">
    <source>
        <dbReference type="Proteomes" id="UP000239649"/>
    </source>
</evidence>
<reference evidence="2 3" key="1">
    <citation type="journal article" date="2018" name="Plant J.">
        <title>Genome sequences of Chlorella sorokiniana UTEX 1602 and Micractinium conductrix SAG 241.80: implications to maltose excretion by a green alga.</title>
        <authorList>
            <person name="Arriola M.B."/>
            <person name="Velmurugan N."/>
            <person name="Zhang Y."/>
            <person name="Plunkett M.H."/>
            <person name="Hondzo H."/>
            <person name="Barney B.M."/>
        </authorList>
    </citation>
    <scope>NUCLEOTIDE SEQUENCE [LARGE SCALE GENOMIC DNA]</scope>
    <source>
        <strain evidence="2 3">SAG 241.80</strain>
    </source>
</reference>
<sequence>MTVLRRPRIEACLFDLDDCLYDNTAMQHQVAENIRHYMAERLGFPADEVQEKCADFYLNYGTTLAGLVAHGYQVDYDDWHAFVHGSLDYEKYLQPDPALRAMLDSLPLPKYVFTNADRAHAKRCLDLLGITECFIRVISFEEVMEAAAEAGLTHHGCPVVCKPNRQAFDIALQLAGSPTPGATLWADDSARNITTGHRMGLYSVLVGRTGVACPSDKQIRHIHELPAALPWLWEGQQPPVCAAPPLSHADGTGAADEGASGNGSAAVPAKTAGKAAAGGRSSENETMIEAVYTAA</sequence>
<dbReference type="SFLD" id="SFLDG01132">
    <property type="entry name" value="C1.5.3:_5'-Nucleotidase_Like"/>
    <property type="match status" value="1"/>
</dbReference>
<dbReference type="Gene3D" id="1.10.150.450">
    <property type="match status" value="1"/>
</dbReference>
<dbReference type="PANTHER" id="PTHR12725:SF117">
    <property type="entry name" value="HALOACID DEHALOGENASE-LIKE HYDROLASE"/>
    <property type="match status" value="1"/>
</dbReference>
<dbReference type="InterPro" id="IPR023214">
    <property type="entry name" value="HAD_sf"/>
</dbReference>
<dbReference type="STRING" id="554055.A0A2P6V6S5"/>
<proteinExistence type="predicted"/>
<feature type="region of interest" description="Disordered" evidence="1">
    <location>
        <begin position="242"/>
        <end position="267"/>
    </location>
</feature>
<dbReference type="InterPro" id="IPR036412">
    <property type="entry name" value="HAD-like_sf"/>
</dbReference>
<dbReference type="Gene3D" id="3.40.50.1000">
    <property type="entry name" value="HAD superfamily/HAD-like"/>
    <property type="match status" value="1"/>
</dbReference>
<dbReference type="AlphaFoldDB" id="A0A2P6V6S5"/>
<protein>
    <submittedName>
        <fullName evidence="2">Suppressor of disruption of TFIIS</fullName>
    </submittedName>
</protein>
<comment type="caution">
    <text evidence="2">The sequence shown here is derived from an EMBL/GenBank/DDBJ whole genome shotgun (WGS) entry which is preliminary data.</text>
</comment>
<dbReference type="SFLD" id="SFLDS00003">
    <property type="entry name" value="Haloacid_Dehalogenase"/>
    <property type="match status" value="1"/>
</dbReference>
<dbReference type="Proteomes" id="UP000239649">
    <property type="component" value="Unassembled WGS sequence"/>
</dbReference>
<dbReference type="SFLD" id="SFLDG01129">
    <property type="entry name" value="C1.5:_HAD__Beta-PGM__Phosphata"/>
    <property type="match status" value="1"/>
</dbReference>
<dbReference type="SUPFAM" id="SSF56784">
    <property type="entry name" value="HAD-like"/>
    <property type="match status" value="1"/>
</dbReference>
<dbReference type="EMBL" id="LHPF02000024">
    <property type="protein sequence ID" value="PSC69793.1"/>
    <property type="molecule type" value="Genomic_DNA"/>
</dbReference>
<dbReference type="PANTHER" id="PTHR12725">
    <property type="entry name" value="HALOACID DEHALOGENASE-LIKE HYDROLASE"/>
    <property type="match status" value="1"/>
</dbReference>
<gene>
    <name evidence="2" type="ORF">C2E20_6739</name>
</gene>
<accession>A0A2P6V6S5</accession>
<name>A0A2P6V6S5_9CHLO</name>
<evidence type="ECO:0000256" key="1">
    <source>
        <dbReference type="SAM" id="MobiDB-lite"/>
    </source>
</evidence>
<keyword evidence="3" id="KW-1185">Reference proteome</keyword>
<evidence type="ECO:0000313" key="2">
    <source>
        <dbReference type="EMBL" id="PSC69793.1"/>
    </source>
</evidence>
<dbReference type="Pfam" id="PF00702">
    <property type="entry name" value="Hydrolase"/>
    <property type="match status" value="1"/>
</dbReference>
<dbReference type="OrthoDB" id="1065058at2759"/>
<organism evidence="2 3">
    <name type="scientific">Micractinium conductrix</name>
    <dbReference type="NCBI Taxonomy" id="554055"/>
    <lineage>
        <taxon>Eukaryota</taxon>
        <taxon>Viridiplantae</taxon>
        <taxon>Chlorophyta</taxon>
        <taxon>core chlorophytes</taxon>
        <taxon>Trebouxiophyceae</taxon>
        <taxon>Chlorellales</taxon>
        <taxon>Chlorellaceae</taxon>
        <taxon>Chlorella clade</taxon>
        <taxon>Micractinium</taxon>
    </lineage>
</organism>
<dbReference type="NCBIfam" id="TIGR01993">
    <property type="entry name" value="Pyr-5-nucltdase"/>
    <property type="match status" value="1"/>
</dbReference>